<proteinExistence type="predicted"/>
<dbReference type="Proteomes" id="UP000470470">
    <property type="component" value="Unassembled WGS sequence"/>
</dbReference>
<evidence type="ECO:0000313" key="1">
    <source>
        <dbReference type="EMBL" id="NEL56123.1"/>
    </source>
</evidence>
<organism evidence="1 2">
    <name type="scientific">Goekera deserti</name>
    <dbReference type="NCBI Taxonomy" id="2497753"/>
    <lineage>
        <taxon>Bacteria</taxon>
        <taxon>Bacillati</taxon>
        <taxon>Actinomycetota</taxon>
        <taxon>Actinomycetes</taxon>
        <taxon>Geodermatophilales</taxon>
        <taxon>Geodermatophilaceae</taxon>
        <taxon>Goekera</taxon>
    </lineage>
</organism>
<protein>
    <submittedName>
        <fullName evidence="1">Uncharacterized protein</fullName>
    </submittedName>
</protein>
<dbReference type="RefSeq" id="WP_162392391.1">
    <property type="nucleotide sequence ID" value="NZ_JAABOZ010000001.1"/>
</dbReference>
<evidence type="ECO:0000313" key="2">
    <source>
        <dbReference type="Proteomes" id="UP000470470"/>
    </source>
</evidence>
<name>A0A7K3WKR9_9ACTN</name>
<sequence>MSRTVDVHARALLPDAGAPLAEFDVPALAESRARAQGLRALVVVHPCGCSPG</sequence>
<gene>
    <name evidence="1" type="ORF">G1H19_19295</name>
</gene>
<keyword evidence="2" id="KW-1185">Reference proteome</keyword>
<dbReference type="AlphaFoldDB" id="A0A7K3WKR9"/>
<accession>A0A7K3WKR9</accession>
<dbReference type="EMBL" id="JAAGWK010000030">
    <property type="protein sequence ID" value="NEL56123.1"/>
    <property type="molecule type" value="Genomic_DNA"/>
</dbReference>
<comment type="caution">
    <text evidence="1">The sequence shown here is derived from an EMBL/GenBank/DDBJ whole genome shotgun (WGS) entry which is preliminary data.</text>
</comment>
<reference evidence="1 2" key="1">
    <citation type="submission" date="2020-02" db="EMBL/GenBank/DDBJ databases">
        <title>The whole genome sequence of CPCC 205119.</title>
        <authorList>
            <person name="Jiang Z."/>
        </authorList>
    </citation>
    <scope>NUCLEOTIDE SEQUENCE [LARGE SCALE GENOMIC DNA]</scope>
    <source>
        <strain evidence="1 2">CPCC 205119</strain>
    </source>
</reference>